<name>A0A5C7HEF7_9ROSI</name>
<dbReference type="Pfam" id="PF08263">
    <property type="entry name" value="LRRNT_2"/>
    <property type="match status" value="1"/>
</dbReference>
<dbReference type="InterPro" id="IPR001611">
    <property type="entry name" value="Leu-rich_rpt"/>
</dbReference>
<dbReference type="OrthoDB" id="3255500at2759"/>
<keyword evidence="10" id="KW-0675">Receptor</keyword>
<evidence type="ECO:0000256" key="9">
    <source>
        <dbReference type="ARBA" id="ARBA00023136"/>
    </source>
</evidence>
<feature type="domain" description="Disease resistance R13L4/SHOC-2-like LRR" evidence="16">
    <location>
        <begin position="99"/>
        <end position="242"/>
    </location>
</feature>
<evidence type="ECO:0000256" key="8">
    <source>
        <dbReference type="ARBA" id="ARBA00022989"/>
    </source>
</evidence>
<keyword evidence="11" id="KW-0325">Glycoprotein</keyword>
<gene>
    <name evidence="17" type="ORF">EZV62_020789</name>
</gene>
<evidence type="ECO:0000313" key="17">
    <source>
        <dbReference type="EMBL" id="TXG55533.1"/>
    </source>
</evidence>
<evidence type="ECO:0000259" key="15">
    <source>
        <dbReference type="Pfam" id="PF08263"/>
    </source>
</evidence>
<dbReference type="SUPFAM" id="SSF48264">
    <property type="entry name" value="Cytochrome P450"/>
    <property type="match status" value="1"/>
</dbReference>
<dbReference type="SUPFAM" id="SSF52058">
    <property type="entry name" value="L domain-like"/>
    <property type="match status" value="1"/>
</dbReference>
<dbReference type="GO" id="GO:0005506">
    <property type="term" value="F:iron ion binding"/>
    <property type="evidence" value="ECO:0007669"/>
    <property type="project" value="InterPro"/>
</dbReference>
<dbReference type="SMART" id="SM00369">
    <property type="entry name" value="LRR_TYP"/>
    <property type="match status" value="5"/>
</dbReference>
<reference evidence="18" key="1">
    <citation type="journal article" date="2019" name="Gigascience">
        <title>De novo genome assembly of the endangered Acer yangbiense, a plant species with extremely small populations endemic to Yunnan Province, China.</title>
        <authorList>
            <person name="Yang J."/>
            <person name="Wariss H.M."/>
            <person name="Tao L."/>
            <person name="Zhang R."/>
            <person name="Yun Q."/>
            <person name="Hollingsworth P."/>
            <person name="Dao Z."/>
            <person name="Luo G."/>
            <person name="Guo H."/>
            <person name="Ma Y."/>
            <person name="Sun W."/>
        </authorList>
    </citation>
    <scope>NUCLEOTIDE SEQUENCE [LARGE SCALE GENOMIC DNA]</scope>
    <source>
        <strain evidence="18">cv. Malutang</strain>
    </source>
</reference>
<keyword evidence="3" id="KW-1003">Cell membrane</keyword>
<dbReference type="PRINTS" id="PR00463">
    <property type="entry name" value="EP450I"/>
</dbReference>
<comment type="subcellular location">
    <subcellularLocation>
        <location evidence="1">Cell membrane</location>
        <topology evidence="1">Single-pass type I membrane protein</topology>
    </subcellularLocation>
</comment>
<keyword evidence="12 13" id="KW-0349">Heme</keyword>
<evidence type="ECO:0000256" key="5">
    <source>
        <dbReference type="ARBA" id="ARBA00022692"/>
    </source>
</evidence>
<comment type="similarity">
    <text evidence="13">Belongs to the cytochrome P450 family.</text>
</comment>
<keyword evidence="4" id="KW-0433">Leucine-rich repeat</keyword>
<dbReference type="EMBL" id="VAHF01000009">
    <property type="protein sequence ID" value="TXG55533.1"/>
    <property type="molecule type" value="Genomic_DNA"/>
</dbReference>
<dbReference type="Pfam" id="PF23598">
    <property type="entry name" value="LRR_14"/>
    <property type="match status" value="1"/>
</dbReference>
<keyword evidence="18" id="KW-1185">Reference proteome</keyword>
<dbReference type="InterPro" id="IPR001128">
    <property type="entry name" value="Cyt_P450"/>
</dbReference>
<evidence type="ECO:0000256" key="11">
    <source>
        <dbReference type="ARBA" id="ARBA00023180"/>
    </source>
</evidence>
<dbReference type="Pfam" id="PF00560">
    <property type="entry name" value="LRR_1"/>
    <property type="match status" value="2"/>
</dbReference>
<dbReference type="InterPro" id="IPR002401">
    <property type="entry name" value="Cyt_P450_E_grp-I"/>
</dbReference>
<protein>
    <submittedName>
        <fullName evidence="17">Uncharacterized protein</fullName>
    </submittedName>
</protein>
<feature type="signal peptide" evidence="14">
    <location>
        <begin position="1"/>
        <end position="21"/>
    </location>
</feature>
<comment type="similarity">
    <text evidence="2">Belongs to the RLP family.</text>
</comment>
<dbReference type="InterPro" id="IPR017972">
    <property type="entry name" value="Cyt_P450_CS"/>
</dbReference>
<keyword evidence="8" id="KW-1133">Transmembrane helix</keyword>
<evidence type="ECO:0000256" key="6">
    <source>
        <dbReference type="ARBA" id="ARBA00022729"/>
    </source>
</evidence>
<accession>A0A5C7HEF7</accession>
<evidence type="ECO:0000256" key="14">
    <source>
        <dbReference type="SAM" id="SignalP"/>
    </source>
</evidence>
<dbReference type="PANTHER" id="PTHR48061">
    <property type="entry name" value="LEUCINE-RICH REPEAT RECEPTOR PROTEIN KINASE EMS1-LIKE-RELATED"/>
    <property type="match status" value="1"/>
</dbReference>
<dbReference type="GO" id="GO:0016705">
    <property type="term" value="F:oxidoreductase activity, acting on paired donors, with incorporation or reduction of molecular oxygen"/>
    <property type="evidence" value="ECO:0007669"/>
    <property type="project" value="InterPro"/>
</dbReference>
<dbReference type="InterPro" id="IPR032675">
    <property type="entry name" value="LRR_dom_sf"/>
</dbReference>
<comment type="cofactor">
    <cofactor evidence="12">
        <name>heme</name>
        <dbReference type="ChEBI" id="CHEBI:30413"/>
    </cofactor>
</comment>
<keyword evidence="5" id="KW-0812">Transmembrane</keyword>
<feature type="domain" description="Leucine-rich repeat-containing N-terminal plant-type" evidence="15">
    <location>
        <begin position="28"/>
        <end position="77"/>
    </location>
</feature>
<evidence type="ECO:0000259" key="16">
    <source>
        <dbReference type="Pfam" id="PF23598"/>
    </source>
</evidence>
<sequence length="491" mass="54474">MSFFIFLYFSFLLFLFHPASSRQPTCHESERSALLRFKESFSIKKSISVDPSAYCKTELWNLEEDSDCCSWDGVECNEDTGYVIKLDLGSSCLYGFIDSTNTLFNLVHLQWLSLADNHFNSSKIPSEIKNLSNLSHLNLSYSVFSGQIPSEILELSKLESLDLSGYNRLELQQPGLESLVRKLTNLRVLDLGRVNISSSLSHVLTDLSSLNFLSLANCELKGTIPSSLGNLTNLVYLDLSSNYFGGTPALFSGTIWPSLDNLSNLAHLDMRGCNLSGRDPASSLSNLTQLTYLDLSQNNFSSPSSLLSWISKNTKLTHLSLSYISNLSGQDPASSLSNLNQLYYLDLYNNNIGGGEGSESSFAFGWKVVAIGYACGLIIGVVVGHIFCTKKYECVEEALRMHPAGHLLPRKARETCEICGYTIPAKAKVLINVYAIGRDPKSWKDPENFRPERFEGSSIDFRGNNFELLLFGSGRRMCPGISFAISNIELE</sequence>
<keyword evidence="12 13" id="KW-0479">Metal-binding</keyword>
<dbReference type="PROSITE" id="PS00086">
    <property type="entry name" value="CYTOCHROME_P450"/>
    <property type="match status" value="1"/>
</dbReference>
<keyword evidence="12 13" id="KW-0408">Iron</keyword>
<dbReference type="PANTHER" id="PTHR48061:SF12">
    <property type="entry name" value="DISEASE RESISTANCE LIKE PROTEIN"/>
    <property type="match status" value="1"/>
</dbReference>
<evidence type="ECO:0000256" key="1">
    <source>
        <dbReference type="ARBA" id="ARBA00004251"/>
    </source>
</evidence>
<dbReference type="GO" id="GO:0005886">
    <property type="term" value="C:plasma membrane"/>
    <property type="evidence" value="ECO:0007669"/>
    <property type="project" value="UniProtKB-SubCell"/>
</dbReference>
<dbReference type="Proteomes" id="UP000323000">
    <property type="component" value="Chromosome 9"/>
</dbReference>
<organism evidence="17 18">
    <name type="scientific">Acer yangbiense</name>
    <dbReference type="NCBI Taxonomy" id="1000413"/>
    <lineage>
        <taxon>Eukaryota</taxon>
        <taxon>Viridiplantae</taxon>
        <taxon>Streptophyta</taxon>
        <taxon>Embryophyta</taxon>
        <taxon>Tracheophyta</taxon>
        <taxon>Spermatophyta</taxon>
        <taxon>Magnoliopsida</taxon>
        <taxon>eudicotyledons</taxon>
        <taxon>Gunneridae</taxon>
        <taxon>Pentapetalae</taxon>
        <taxon>rosids</taxon>
        <taxon>malvids</taxon>
        <taxon>Sapindales</taxon>
        <taxon>Sapindaceae</taxon>
        <taxon>Hippocastanoideae</taxon>
        <taxon>Acereae</taxon>
        <taxon>Acer</taxon>
    </lineage>
</organism>
<dbReference type="InterPro" id="IPR003591">
    <property type="entry name" value="Leu-rich_rpt_typical-subtyp"/>
</dbReference>
<dbReference type="GO" id="GO:0020037">
    <property type="term" value="F:heme binding"/>
    <property type="evidence" value="ECO:0007669"/>
    <property type="project" value="InterPro"/>
</dbReference>
<keyword evidence="13" id="KW-0503">Monooxygenase</keyword>
<evidence type="ECO:0000256" key="3">
    <source>
        <dbReference type="ARBA" id="ARBA00022475"/>
    </source>
</evidence>
<dbReference type="PROSITE" id="PS51450">
    <property type="entry name" value="LRR"/>
    <property type="match status" value="1"/>
</dbReference>
<evidence type="ECO:0000256" key="10">
    <source>
        <dbReference type="ARBA" id="ARBA00023170"/>
    </source>
</evidence>
<dbReference type="InterPro" id="IPR013210">
    <property type="entry name" value="LRR_N_plant-typ"/>
</dbReference>
<dbReference type="InterPro" id="IPR036396">
    <property type="entry name" value="Cyt_P450_sf"/>
</dbReference>
<feature type="chain" id="PRO_5022937106" evidence="14">
    <location>
        <begin position="22"/>
        <end position="491"/>
    </location>
</feature>
<evidence type="ECO:0000256" key="2">
    <source>
        <dbReference type="ARBA" id="ARBA00009592"/>
    </source>
</evidence>
<keyword evidence="7" id="KW-0677">Repeat</keyword>
<dbReference type="Pfam" id="PF00067">
    <property type="entry name" value="p450"/>
    <property type="match status" value="1"/>
</dbReference>
<keyword evidence="9" id="KW-0472">Membrane</keyword>
<dbReference type="AlphaFoldDB" id="A0A5C7HEF7"/>
<evidence type="ECO:0000256" key="4">
    <source>
        <dbReference type="ARBA" id="ARBA00022614"/>
    </source>
</evidence>
<dbReference type="InterPro" id="IPR046956">
    <property type="entry name" value="RLP23-like"/>
</dbReference>
<dbReference type="Gene3D" id="1.10.630.10">
    <property type="entry name" value="Cytochrome P450"/>
    <property type="match status" value="1"/>
</dbReference>
<proteinExistence type="inferred from homology"/>
<dbReference type="GO" id="GO:0004497">
    <property type="term" value="F:monooxygenase activity"/>
    <property type="evidence" value="ECO:0007669"/>
    <property type="project" value="UniProtKB-KW"/>
</dbReference>
<keyword evidence="6 14" id="KW-0732">Signal</keyword>
<evidence type="ECO:0000256" key="7">
    <source>
        <dbReference type="ARBA" id="ARBA00022737"/>
    </source>
</evidence>
<evidence type="ECO:0000313" key="18">
    <source>
        <dbReference type="Proteomes" id="UP000323000"/>
    </source>
</evidence>
<evidence type="ECO:0000256" key="13">
    <source>
        <dbReference type="RuleBase" id="RU000461"/>
    </source>
</evidence>
<feature type="binding site" description="axial binding residue" evidence="12">
    <location>
        <position position="478"/>
    </location>
    <ligand>
        <name>heme</name>
        <dbReference type="ChEBI" id="CHEBI:30413"/>
    </ligand>
    <ligandPart>
        <name>Fe</name>
        <dbReference type="ChEBI" id="CHEBI:18248"/>
    </ligandPart>
</feature>
<dbReference type="InterPro" id="IPR055414">
    <property type="entry name" value="LRR_R13L4/SHOC2-like"/>
</dbReference>
<evidence type="ECO:0000256" key="12">
    <source>
        <dbReference type="PIRSR" id="PIRSR602401-1"/>
    </source>
</evidence>
<comment type="caution">
    <text evidence="17">The sequence shown here is derived from an EMBL/GenBank/DDBJ whole genome shotgun (WGS) entry which is preliminary data.</text>
</comment>
<dbReference type="Gene3D" id="3.80.10.10">
    <property type="entry name" value="Ribonuclease Inhibitor"/>
    <property type="match status" value="2"/>
</dbReference>
<keyword evidence="13" id="KW-0560">Oxidoreductase</keyword>